<protein>
    <submittedName>
        <fullName evidence="2">Uncharacterized protein</fullName>
    </submittedName>
</protein>
<feature type="transmembrane region" description="Helical" evidence="1">
    <location>
        <begin position="402"/>
        <end position="423"/>
    </location>
</feature>
<dbReference type="AlphaFoldDB" id="A0A7Z7LGD1"/>
<keyword evidence="1" id="KW-0472">Membrane</keyword>
<feature type="transmembrane region" description="Helical" evidence="1">
    <location>
        <begin position="328"/>
        <end position="347"/>
    </location>
</feature>
<keyword evidence="1" id="KW-0812">Transmembrane</keyword>
<reference evidence="2 3" key="1">
    <citation type="submission" date="2017-01" db="EMBL/GenBank/DDBJ databases">
        <authorList>
            <person name="Erauso G."/>
        </authorList>
    </citation>
    <scope>NUCLEOTIDE SEQUENCE [LARGE SCALE GENOMIC DNA]</scope>
    <source>
        <strain evidence="2">MESINF1</strain>
    </source>
</reference>
<feature type="transmembrane region" description="Helical" evidence="1">
    <location>
        <begin position="209"/>
        <end position="229"/>
    </location>
</feature>
<dbReference type="Proteomes" id="UP000250796">
    <property type="component" value="Chromosome MESINF"/>
</dbReference>
<dbReference type="Pfam" id="PF18949">
    <property type="entry name" value="DUF5693"/>
    <property type="match status" value="1"/>
</dbReference>
<feature type="transmembrane region" description="Helical" evidence="1">
    <location>
        <begin position="429"/>
        <end position="449"/>
    </location>
</feature>
<name>A0A7Z7LGD1_9BACT</name>
<evidence type="ECO:0000313" key="3">
    <source>
        <dbReference type="Proteomes" id="UP000250796"/>
    </source>
</evidence>
<feature type="transmembrane region" description="Helical" evidence="1">
    <location>
        <begin position="235"/>
        <end position="259"/>
    </location>
</feature>
<dbReference type="EMBL" id="LS974202">
    <property type="protein sequence ID" value="SSC13246.1"/>
    <property type="molecule type" value="Genomic_DNA"/>
</dbReference>
<organism evidence="2 3">
    <name type="scientific">Mesotoga infera</name>
    <dbReference type="NCBI Taxonomy" id="1236046"/>
    <lineage>
        <taxon>Bacteria</taxon>
        <taxon>Thermotogati</taxon>
        <taxon>Thermotogota</taxon>
        <taxon>Thermotogae</taxon>
        <taxon>Kosmotogales</taxon>
        <taxon>Kosmotogaceae</taxon>
        <taxon>Mesotoga</taxon>
    </lineage>
</organism>
<keyword evidence="3" id="KW-1185">Reference proteome</keyword>
<accession>A0A7Z7LGD1</accession>
<feature type="transmembrane region" description="Helical" evidence="1">
    <location>
        <begin position="271"/>
        <end position="293"/>
    </location>
</feature>
<sequence length="473" mass="53173">MLAALMGIIIAILYIPWRFRFDEVYAKTTLVTESAVEGVDSLTLISAKDLKSRSSELGVSVIFIDLKDHWSLLPEILPLQRPIILTGISPYTAAQLAEMLDSHSTYTGYMEFDERGEYVKEVLKLRREKTLVFRVHNLKKKEYPNYDVKAAVVRYVRAVRERSIDMLLFLKPENDFAYEDFVRQVDEKLEELNLLQSSVTSPRAGNSRFFILSTAFILFLVASLSPFLALVILPLWIFFPSIGLPLGAISGHFAIYYYLSKTARDTVRGILLFFAFSVFLGLSINSSMLTPAYQNGLELFRGVKLSLVTLPGWLFLRGFLRSAKQKMSGADVAILCLVAIGAVYYILRSGNFSLVLDLERQIRDILDSLLLVRPRFKEILAYPLLVISIKNGFKFEGKLGPLIIAGGSISIVSVVNTFCHATVPLWTGLLRSLYSLVFGVLFALVLKWFSNKNGNIIKESEGSLNVESREGSK</sequence>
<keyword evidence="1" id="KW-1133">Transmembrane helix</keyword>
<evidence type="ECO:0000256" key="1">
    <source>
        <dbReference type="SAM" id="Phobius"/>
    </source>
</evidence>
<evidence type="ECO:0000313" key="2">
    <source>
        <dbReference type="EMBL" id="SSC13246.1"/>
    </source>
</evidence>
<gene>
    <name evidence="2" type="ORF">MESINF_1802</name>
</gene>
<dbReference type="InterPro" id="IPR043748">
    <property type="entry name" value="DUF5693"/>
</dbReference>
<proteinExistence type="predicted"/>
<dbReference type="RefSeq" id="WP_169699417.1">
    <property type="nucleotide sequence ID" value="NZ_LS974202.1"/>
</dbReference>
<dbReference type="KEGG" id="minf:MESINF_1802"/>